<dbReference type="RefSeq" id="WP_091704845.1">
    <property type="nucleotide sequence ID" value="NZ_FOJQ01000069.1"/>
</dbReference>
<dbReference type="SUPFAM" id="SSF51735">
    <property type="entry name" value="NAD(P)-binding Rossmann-fold domains"/>
    <property type="match status" value="1"/>
</dbReference>
<dbReference type="OrthoDB" id="9803238at2"/>
<feature type="binding site" evidence="10">
    <location>
        <position position="36"/>
    </location>
    <ligand>
        <name>NAD(+)</name>
        <dbReference type="ChEBI" id="CHEBI:57540"/>
    </ligand>
</feature>
<evidence type="ECO:0000256" key="2">
    <source>
        <dbReference type="ARBA" id="ARBA00006601"/>
    </source>
</evidence>
<feature type="binding site" evidence="9">
    <location>
        <begin position="251"/>
        <end position="255"/>
    </location>
    <ligand>
        <name>substrate</name>
    </ligand>
</feature>
<dbReference type="PIRSF" id="PIRSF000124">
    <property type="entry name" value="UDPglc_GDPman_dh"/>
    <property type="match status" value="1"/>
</dbReference>
<evidence type="ECO:0000256" key="1">
    <source>
        <dbReference type="ARBA" id="ARBA00004701"/>
    </source>
</evidence>
<dbReference type="InterPro" id="IPR028357">
    <property type="entry name" value="UDPglc_DH_bac"/>
</dbReference>
<keyword evidence="5 7" id="KW-0520">NAD</keyword>
<dbReference type="InterPro" id="IPR014027">
    <property type="entry name" value="UDP-Glc/GDP-Man_DH_C"/>
</dbReference>
<dbReference type="InterPro" id="IPR036291">
    <property type="entry name" value="NAD(P)-bd_dom_sf"/>
</dbReference>
<feature type="binding site" evidence="10">
    <location>
        <position position="157"/>
    </location>
    <ligand>
        <name>NAD(+)</name>
        <dbReference type="ChEBI" id="CHEBI:57540"/>
    </ligand>
</feature>
<feature type="active site" description="Nucleophile" evidence="8">
    <location>
        <position position="262"/>
    </location>
</feature>
<dbReference type="PANTHER" id="PTHR43750:SF4">
    <property type="entry name" value="UDP-GLUCOSE 6-DEHYDROGENASE YWQF"/>
    <property type="match status" value="1"/>
</dbReference>
<gene>
    <name evidence="12" type="ORF">SAMN05216169_10698</name>
</gene>
<dbReference type="UniPathway" id="UPA00038">
    <property type="reaction ID" value="UER00491"/>
</dbReference>
<evidence type="ECO:0000259" key="11">
    <source>
        <dbReference type="SMART" id="SM00984"/>
    </source>
</evidence>
<dbReference type="Pfam" id="PF00984">
    <property type="entry name" value="UDPG_MGDP_dh"/>
    <property type="match status" value="1"/>
</dbReference>
<organism evidence="12 13">
    <name type="scientific">Anoxybacillus pushchinoensis</name>
    <dbReference type="NCBI Taxonomy" id="150248"/>
    <lineage>
        <taxon>Bacteria</taxon>
        <taxon>Bacillati</taxon>
        <taxon>Bacillota</taxon>
        <taxon>Bacilli</taxon>
        <taxon>Bacillales</taxon>
        <taxon>Anoxybacillaceae</taxon>
        <taxon>Anoxybacillus</taxon>
    </lineage>
</organism>
<dbReference type="GO" id="GO:0000271">
    <property type="term" value="P:polysaccharide biosynthetic process"/>
    <property type="evidence" value="ECO:0007669"/>
    <property type="project" value="InterPro"/>
</dbReference>
<sequence>MKNIAVVGTGYVGLVTGVCLSDIGHDVTCVDIDEQKVEKMKKGISPIYEPGLDELMKKNIENGRLHFTTSHKEAFKDAEVIYIAVGTPQKEDGSADLRFVEQAAKDIAENIERDGVVVVTKSTVPVGTNYKVRNWIKSLLKKDIHFDVVSNPEFLREGSAIYDTFHGDRIVIGADNERAASIIEEVNKPFGIPIFKTDIHSAEMIKYASNAFLATKISFINEIANICEKVGANVEDVAYGMGLDTRIGPQFLRAGIGYGGSCFPKDTKALVQIAGNVDHKFDLLEAVINVNNKQQVKLVEKARNRFGSLQGKKVALLGLAFKPNTDDMREAASIVIAKELVKDGAFVAAYDPVAMENAKRVIGNEIMYANSIEEALHDADIAMIVTEWNEIKNLSLDTFVRYMKTPVVFDGRNCYSLEEVAKHNIEYHSIGRESILRSVVSI</sequence>
<feature type="binding site" evidence="10">
    <location>
        <position position="123"/>
    </location>
    <ligand>
        <name>NAD(+)</name>
        <dbReference type="ChEBI" id="CHEBI:57540"/>
    </ligand>
</feature>
<dbReference type="EC" id="1.1.1.22" evidence="3 7"/>
<dbReference type="SUPFAM" id="SSF48179">
    <property type="entry name" value="6-phosphogluconate dehydrogenase C-terminal domain-like"/>
    <property type="match status" value="1"/>
</dbReference>
<feature type="binding site" evidence="10">
    <location>
        <position position="265"/>
    </location>
    <ligand>
        <name>NAD(+)</name>
        <dbReference type="ChEBI" id="CHEBI:57540"/>
    </ligand>
</feature>
<evidence type="ECO:0000256" key="8">
    <source>
        <dbReference type="PIRSR" id="PIRSR500134-1"/>
    </source>
</evidence>
<dbReference type="SMART" id="SM00984">
    <property type="entry name" value="UDPG_MGDP_dh_C"/>
    <property type="match status" value="1"/>
</dbReference>
<keyword evidence="13" id="KW-1185">Reference proteome</keyword>
<feature type="binding site" evidence="9">
    <location>
        <position position="322"/>
    </location>
    <ligand>
        <name>substrate</name>
    </ligand>
</feature>
<feature type="binding site" evidence="9">
    <location>
        <begin position="154"/>
        <end position="157"/>
    </location>
    <ligand>
        <name>substrate</name>
    </ligand>
</feature>
<dbReference type="PIRSF" id="PIRSF500134">
    <property type="entry name" value="UDPglc_DH_bac"/>
    <property type="match status" value="1"/>
</dbReference>
<dbReference type="Proteomes" id="UP000198979">
    <property type="component" value="Unassembled WGS sequence"/>
</dbReference>
<dbReference type="Gene3D" id="1.20.5.100">
    <property type="entry name" value="Cytochrome c1, transmembrane anchor, C-terminal"/>
    <property type="match status" value="1"/>
</dbReference>
<name>A0A1I0U1W2_9BACL</name>
<dbReference type="GO" id="GO:0051287">
    <property type="term" value="F:NAD binding"/>
    <property type="evidence" value="ECO:0007669"/>
    <property type="project" value="InterPro"/>
</dbReference>
<proteinExistence type="inferred from homology"/>
<feature type="binding site" evidence="9">
    <location>
        <position position="206"/>
    </location>
    <ligand>
        <name>substrate</name>
    </ligand>
</feature>
<comment type="pathway">
    <text evidence="1">Nucleotide-sugar biosynthesis; UDP-alpha-D-glucuronate biosynthesis; UDP-alpha-D-glucuronate from UDP-alpha-D-glucose: step 1/1.</text>
</comment>
<evidence type="ECO:0000313" key="12">
    <source>
        <dbReference type="EMBL" id="SFA57988.1"/>
    </source>
</evidence>
<dbReference type="InterPro" id="IPR008927">
    <property type="entry name" value="6-PGluconate_DH-like_C_sf"/>
</dbReference>
<comment type="catalytic activity">
    <reaction evidence="6 7">
        <text>UDP-alpha-D-glucose + 2 NAD(+) + H2O = UDP-alpha-D-glucuronate + 2 NADH + 3 H(+)</text>
        <dbReference type="Rhea" id="RHEA:23596"/>
        <dbReference type="ChEBI" id="CHEBI:15377"/>
        <dbReference type="ChEBI" id="CHEBI:15378"/>
        <dbReference type="ChEBI" id="CHEBI:57540"/>
        <dbReference type="ChEBI" id="CHEBI:57945"/>
        <dbReference type="ChEBI" id="CHEBI:58052"/>
        <dbReference type="ChEBI" id="CHEBI:58885"/>
        <dbReference type="EC" id="1.1.1.22"/>
    </reaction>
</comment>
<dbReference type="STRING" id="150248.SAMN05216169_10698"/>
<feature type="binding site" evidence="9">
    <location>
        <position position="259"/>
    </location>
    <ligand>
        <name>substrate</name>
    </ligand>
</feature>
<dbReference type="InterPro" id="IPR017476">
    <property type="entry name" value="UDP-Glc/GDP-Man"/>
</dbReference>
<keyword evidence="4 7" id="KW-0560">Oxidoreductase</keyword>
<evidence type="ECO:0000256" key="6">
    <source>
        <dbReference type="ARBA" id="ARBA00047473"/>
    </source>
</evidence>
<protein>
    <recommendedName>
        <fullName evidence="3 7">UDP-glucose 6-dehydrogenase</fullName>
        <ecNumber evidence="3 7">1.1.1.22</ecNumber>
    </recommendedName>
</protein>
<comment type="similarity">
    <text evidence="2 7">Belongs to the UDP-glucose/GDP-mannose dehydrogenase family.</text>
</comment>
<evidence type="ECO:0000256" key="7">
    <source>
        <dbReference type="PIRNR" id="PIRNR000124"/>
    </source>
</evidence>
<dbReference type="EMBL" id="FOJQ01000069">
    <property type="protein sequence ID" value="SFA57988.1"/>
    <property type="molecule type" value="Genomic_DNA"/>
</dbReference>
<dbReference type="InterPro" id="IPR036220">
    <property type="entry name" value="UDP-Glc/GDP-Man_DH_C_sf"/>
</dbReference>
<feature type="binding site" evidence="10">
    <location>
        <position position="87"/>
    </location>
    <ligand>
        <name>NAD(+)</name>
        <dbReference type="ChEBI" id="CHEBI:57540"/>
    </ligand>
</feature>
<reference evidence="13" key="1">
    <citation type="submission" date="2016-10" db="EMBL/GenBank/DDBJ databases">
        <authorList>
            <person name="Varghese N."/>
            <person name="Submissions S."/>
        </authorList>
    </citation>
    <scope>NUCLEOTIDE SEQUENCE [LARGE SCALE GENOMIC DNA]</scope>
    <source>
        <strain evidence="13">K1</strain>
    </source>
</reference>
<accession>A0A1I0U1W2</accession>
<feature type="binding site" evidence="10">
    <location>
        <position position="31"/>
    </location>
    <ligand>
        <name>NAD(+)</name>
        <dbReference type="ChEBI" id="CHEBI:57540"/>
    </ligand>
</feature>
<dbReference type="GO" id="GO:0006065">
    <property type="term" value="P:UDP-glucuronate biosynthetic process"/>
    <property type="evidence" value="ECO:0007669"/>
    <property type="project" value="UniProtKB-UniPathway"/>
</dbReference>
<evidence type="ECO:0000313" key="13">
    <source>
        <dbReference type="Proteomes" id="UP000198979"/>
    </source>
</evidence>
<evidence type="ECO:0000256" key="5">
    <source>
        <dbReference type="ARBA" id="ARBA00023027"/>
    </source>
</evidence>
<dbReference type="InterPro" id="IPR014026">
    <property type="entry name" value="UDP-Glc/GDP-Man_DH_dimer"/>
</dbReference>
<dbReference type="Gene3D" id="3.40.50.720">
    <property type="entry name" value="NAD(P)-binding Rossmann-like Domain"/>
    <property type="match status" value="2"/>
</dbReference>
<evidence type="ECO:0000256" key="3">
    <source>
        <dbReference type="ARBA" id="ARBA00012954"/>
    </source>
</evidence>
<dbReference type="SUPFAM" id="SSF52413">
    <property type="entry name" value="UDP-glucose/GDP-mannose dehydrogenase C-terminal domain"/>
    <property type="match status" value="1"/>
</dbReference>
<dbReference type="PANTHER" id="PTHR43750">
    <property type="entry name" value="UDP-GLUCOSE 6-DEHYDROGENASE TUAD"/>
    <property type="match status" value="1"/>
</dbReference>
<evidence type="ECO:0000256" key="9">
    <source>
        <dbReference type="PIRSR" id="PIRSR500134-2"/>
    </source>
</evidence>
<evidence type="ECO:0000256" key="4">
    <source>
        <dbReference type="ARBA" id="ARBA00023002"/>
    </source>
</evidence>
<dbReference type="Pfam" id="PF03721">
    <property type="entry name" value="UDPG_MGDP_dh_N"/>
    <property type="match status" value="1"/>
</dbReference>
<dbReference type="GO" id="GO:0003979">
    <property type="term" value="F:UDP-glucose 6-dehydrogenase activity"/>
    <property type="evidence" value="ECO:0007669"/>
    <property type="project" value="UniProtKB-EC"/>
</dbReference>
<evidence type="ECO:0000256" key="10">
    <source>
        <dbReference type="PIRSR" id="PIRSR500134-3"/>
    </source>
</evidence>
<dbReference type="InterPro" id="IPR001732">
    <property type="entry name" value="UDP-Glc/GDP-Man_DH_N"/>
</dbReference>
<dbReference type="NCBIfam" id="TIGR03026">
    <property type="entry name" value="NDP-sugDHase"/>
    <property type="match status" value="1"/>
</dbReference>
<dbReference type="Pfam" id="PF03720">
    <property type="entry name" value="UDPG_MGDP_dh_C"/>
    <property type="match status" value="1"/>
</dbReference>
<feature type="domain" description="UDP-glucose/GDP-mannose dehydrogenase C-terminal" evidence="11">
    <location>
        <begin position="315"/>
        <end position="417"/>
    </location>
</feature>
<feature type="binding site" evidence="10">
    <location>
        <position position="329"/>
    </location>
    <ligand>
        <name>NAD(+)</name>
        <dbReference type="ChEBI" id="CHEBI:57540"/>
    </ligand>
</feature>
<dbReference type="AlphaFoldDB" id="A0A1I0U1W2"/>